<dbReference type="Gene3D" id="3.90.1170.50">
    <property type="entry name" value="Aldehyde oxidase/xanthine dehydrogenase, a/b hammerhead"/>
    <property type="match status" value="1"/>
</dbReference>
<evidence type="ECO:0000313" key="5">
    <source>
        <dbReference type="Proteomes" id="UP000249065"/>
    </source>
</evidence>
<dbReference type="Pfam" id="PF02738">
    <property type="entry name" value="MoCoBD_1"/>
    <property type="match status" value="1"/>
</dbReference>
<dbReference type="PANTHER" id="PTHR11908">
    <property type="entry name" value="XANTHINE DEHYDROGENASE"/>
    <property type="match status" value="1"/>
</dbReference>
<dbReference type="AlphaFoldDB" id="A0A327M3M9"/>
<reference evidence="5" key="1">
    <citation type="submission" date="2018-06" db="EMBL/GenBank/DDBJ databases">
        <authorList>
            <person name="Khan S.A."/>
        </authorList>
    </citation>
    <scope>NUCLEOTIDE SEQUENCE [LARGE SCALE GENOMIC DNA]</scope>
    <source>
        <strain evidence="5">DB-1506</strain>
    </source>
</reference>
<dbReference type="InterPro" id="IPR008274">
    <property type="entry name" value="AldOxase/xan_DH_MoCoBD1"/>
</dbReference>
<dbReference type="SUPFAM" id="SSF56003">
    <property type="entry name" value="Molybdenum cofactor-binding domain"/>
    <property type="match status" value="1"/>
</dbReference>
<dbReference type="PANTHER" id="PTHR11908:SF132">
    <property type="entry name" value="ALDEHYDE OXIDASE 1-RELATED"/>
    <property type="match status" value="1"/>
</dbReference>
<dbReference type="Gene3D" id="3.30.365.10">
    <property type="entry name" value="Aldehyde oxidase/xanthine dehydrogenase, molybdopterin binding domain"/>
    <property type="match status" value="4"/>
</dbReference>
<dbReference type="InterPro" id="IPR016208">
    <property type="entry name" value="Ald_Oxase/xanthine_DH-like"/>
</dbReference>
<evidence type="ECO:0000259" key="3">
    <source>
        <dbReference type="SMART" id="SM01008"/>
    </source>
</evidence>
<dbReference type="SUPFAM" id="SSF54665">
    <property type="entry name" value="CO dehydrogenase molybdoprotein N-domain-like"/>
    <property type="match status" value="1"/>
</dbReference>
<organism evidence="4 5">
    <name type="scientific">Roseicella frigidaeris</name>
    <dbReference type="NCBI Taxonomy" id="2230885"/>
    <lineage>
        <taxon>Bacteria</taxon>
        <taxon>Pseudomonadati</taxon>
        <taxon>Pseudomonadota</taxon>
        <taxon>Alphaproteobacteria</taxon>
        <taxon>Acetobacterales</taxon>
        <taxon>Roseomonadaceae</taxon>
        <taxon>Roseicella</taxon>
    </lineage>
</organism>
<evidence type="ECO:0000313" key="4">
    <source>
        <dbReference type="EMBL" id="RAI57349.1"/>
    </source>
</evidence>
<feature type="domain" description="Aldehyde oxidase/xanthine dehydrogenase a/b hammerhead" evidence="3">
    <location>
        <begin position="24"/>
        <end position="144"/>
    </location>
</feature>
<dbReference type="Pfam" id="PF01315">
    <property type="entry name" value="Ald_Xan_dh_C"/>
    <property type="match status" value="1"/>
</dbReference>
<dbReference type="InterPro" id="IPR036856">
    <property type="entry name" value="Ald_Oxase/Xan_DH_a/b_sf"/>
</dbReference>
<comment type="caution">
    <text evidence="4">The sequence shown here is derived from an EMBL/GenBank/DDBJ whole genome shotgun (WGS) entry which is preliminary data.</text>
</comment>
<dbReference type="InterPro" id="IPR000674">
    <property type="entry name" value="Ald_Oxase/Xan_DH_a/b"/>
</dbReference>
<dbReference type="GO" id="GO:0005506">
    <property type="term" value="F:iron ion binding"/>
    <property type="evidence" value="ECO:0007669"/>
    <property type="project" value="InterPro"/>
</dbReference>
<evidence type="ECO:0000256" key="2">
    <source>
        <dbReference type="ARBA" id="ARBA00023002"/>
    </source>
</evidence>
<evidence type="ECO:0000256" key="1">
    <source>
        <dbReference type="ARBA" id="ARBA00022505"/>
    </source>
</evidence>
<dbReference type="EMBL" id="QLIX01000018">
    <property type="protein sequence ID" value="RAI57349.1"/>
    <property type="molecule type" value="Genomic_DNA"/>
</dbReference>
<gene>
    <name evidence="4" type="ORF">DOO78_19290</name>
</gene>
<dbReference type="OrthoDB" id="7374166at2"/>
<keyword evidence="5" id="KW-1185">Reference proteome</keyword>
<proteinExistence type="predicted"/>
<dbReference type="Pfam" id="PF20256">
    <property type="entry name" value="MoCoBD_2"/>
    <property type="match status" value="1"/>
</dbReference>
<keyword evidence="1" id="KW-0500">Molybdenum</keyword>
<protein>
    <submittedName>
        <fullName evidence="4">Xanthine dehydrogenase family protein molybdopterin-binding subunit</fullName>
    </submittedName>
</protein>
<name>A0A327M3M9_9PROT</name>
<dbReference type="SMART" id="SM01008">
    <property type="entry name" value="Ald_Xan_dh_C"/>
    <property type="match status" value="1"/>
</dbReference>
<dbReference type="Proteomes" id="UP000249065">
    <property type="component" value="Unassembled WGS sequence"/>
</dbReference>
<sequence>MDQGMGRFGSGRAVRRIEDRALLSGAGRFTDDVAPDGQTHLVFLRAPQAHARILSIDPAPALALPGVLAVITGDDLAAAGAKPMLVTLPFKRPDGGALTAPPRPVLAQGHVRFVGEPVAAIIAETLAAARDGAEAVLVEYEELPAVVGLAEAAAPGAPLVWEAAPGNLVAETRYGDAAAAEAGFQAAAHVVSLDLVNQRLAPVSMEPRVVLAEYDAASERITVRMSTQMPSSARDSIADEVLGIPAEKVRVLVGDVGGGFGMKTGIYPEDAVVAFAAKRLGRPVKWAATRLDDFLSALHGRDTESRAELALDAEGKVLAFRVRTLANMGAYPRNPGVAIQLLIGPWVSTSIYDIRTIDLQFTALMTNTAPTGPYRGAGRPEAIYLIERLMDAAARQMRLDPAELRRRNLIDPALMPYTNAMGQTYDSGRFGQVMEQGLKLADWDGFAARAEQSRARGRLRGRGIATFLEWTGGNAFEERVTVAVKGEGEIEVYATTQAMGQGIATSYAQLAVDVFGVPIERIRVVFGDSDRGSGFGSAGSRSLFTAGSAVKVAADRTVDRAKDLASEALEAAAVDLEYREGRIQVAGTDRGIGLFELAAQQPDGRIFIDSSSTVGGPTWPNGTHVCEVEIDPDTGEVEILSYVSANDAGRVVNPLIVEGQIAGGALQGLGQALCEQIIYDPDSGQPLSASFMDYAMPRADMIAGYVTALDQSIPCTTNPLGVKGVGELGTIGATPALVNAVADALARGGHAAAADRLQMPLTPPRVWALLHPGGA</sequence>
<keyword evidence="2" id="KW-0560">Oxidoreductase</keyword>
<dbReference type="InterPro" id="IPR046867">
    <property type="entry name" value="AldOxase/xan_DH_MoCoBD2"/>
</dbReference>
<accession>A0A327M3M9</accession>
<dbReference type="InterPro" id="IPR037165">
    <property type="entry name" value="AldOxase/xan_DH_Mopterin-bd_sf"/>
</dbReference>
<dbReference type="GO" id="GO:0016491">
    <property type="term" value="F:oxidoreductase activity"/>
    <property type="evidence" value="ECO:0007669"/>
    <property type="project" value="UniProtKB-KW"/>
</dbReference>